<sequence>MQVCSVVAGNTAFSDCSMPFKPSVTAIRMSWVPRVLSSLNTFIQNLAPSVCSIHRPRMSRVPSGNTASARYTALLRTTPSSRILTLSASKNTTGYMVSNGRLCQAVTSSITASVTELMNSGETSVPYCSARNPWISRTVIPRAYIAMILSSNPVKRRSCLGIRIGAKLPSRSRGISTCSGPSSVSTVLRLLPLRWLVTSSGRSPPAG</sequence>
<name>A0A6S7EXS3_9BURK</name>
<evidence type="ECO:0000313" key="2">
    <source>
        <dbReference type="Proteomes" id="UP000494117"/>
    </source>
</evidence>
<dbReference type="Proteomes" id="UP000494117">
    <property type="component" value="Unassembled WGS sequence"/>
</dbReference>
<gene>
    <name evidence="1" type="ORF">LMG26858_06311</name>
</gene>
<evidence type="ECO:0000313" key="1">
    <source>
        <dbReference type="EMBL" id="CAB3928700.1"/>
    </source>
</evidence>
<dbReference type="EMBL" id="CADILG010000130">
    <property type="protein sequence ID" value="CAB3928700.1"/>
    <property type="molecule type" value="Genomic_DNA"/>
</dbReference>
<dbReference type="AlphaFoldDB" id="A0A6S7EXS3"/>
<proteinExistence type="predicted"/>
<reference evidence="1 2" key="1">
    <citation type="submission" date="2020-04" db="EMBL/GenBank/DDBJ databases">
        <authorList>
            <person name="De Canck E."/>
        </authorList>
    </citation>
    <scope>NUCLEOTIDE SEQUENCE [LARGE SCALE GENOMIC DNA]</scope>
    <source>
        <strain evidence="1 2">LMG 26858</strain>
    </source>
</reference>
<protein>
    <submittedName>
        <fullName evidence="1">Uncharacterized protein</fullName>
    </submittedName>
</protein>
<organism evidence="1 2">
    <name type="scientific">Achromobacter anxifer</name>
    <dbReference type="NCBI Taxonomy" id="1287737"/>
    <lineage>
        <taxon>Bacteria</taxon>
        <taxon>Pseudomonadati</taxon>
        <taxon>Pseudomonadota</taxon>
        <taxon>Betaproteobacteria</taxon>
        <taxon>Burkholderiales</taxon>
        <taxon>Alcaligenaceae</taxon>
        <taxon>Achromobacter</taxon>
    </lineage>
</organism>
<keyword evidence="2" id="KW-1185">Reference proteome</keyword>
<accession>A0A6S7EXS3</accession>